<evidence type="ECO:0000313" key="4">
    <source>
        <dbReference type="Proteomes" id="UP000308181"/>
    </source>
</evidence>
<name>A0A4U1BZB9_9SPHI</name>
<dbReference type="GO" id="GO:0004040">
    <property type="term" value="F:amidase activity"/>
    <property type="evidence" value="ECO:0007669"/>
    <property type="project" value="InterPro"/>
</dbReference>
<evidence type="ECO:0000256" key="1">
    <source>
        <dbReference type="ARBA" id="ARBA00022801"/>
    </source>
</evidence>
<reference evidence="3 4" key="1">
    <citation type="submission" date="2019-04" db="EMBL/GenBank/DDBJ databases">
        <title>Pedobacter sp. AR-3-17 sp. nov., isolated from Arctic soil.</title>
        <authorList>
            <person name="Dahal R.H."/>
            <person name="Kim D.-U."/>
        </authorList>
    </citation>
    <scope>NUCLEOTIDE SEQUENCE [LARGE SCALE GENOMIC DNA]</scope>
    <source>
        <strain evidence="3 4">AR-3-17</strain>
    </source>
</reference>
<keyword evidence="1" id="KW-0378">Hydrolase</keyword>
<evidence type="ECO:0000313" key="3">
    <source>
        <dbReference type="EMBL" id="TKB96846.1"/>
    </source>
</evidence>
<organism evidence="3 4">
    <name type="scientific">Pedobacter cryophilus</name>
    <dbReference type="NCBI Taxonomy" id="2571271"/>
    <lineage>
        <taxon>Bacteria</taxon>
        <taxon>Pseudomonadati</taxon>
        <taxon>Bacteroidota</taxon>
        <taxon>Sphingobacteriia</taxon>
        <taxon>Sphingobacteriales</taxon>
        <taxon>Sphingobacteriaceae</taxon>
        <taxon>Pedobacter</taxon>
    </lineage>
</organism>
<accession>A0A4U1BZB9</accession>
<feature type="domain" description="Mannosyl-glycoprotein endo-beta-N-acetylglucosamidase-like" evidence="2">
    <location>
        <begin position="11"/>
        <end position="160"/>
    </location>
</feature>
<dbReference type="Proteomes" id="UP000308181">
    <property type="component" value="Unassembled WGS sequence"/>
</dbReference>
<dbReference type="InterPro" id="IPR002901">
    <property type="entry name" value="MGlyc_endo_b_GlcNAc-like_dom"/>
</dbReference>
<dbReference type="EMBL" id="SWBP01000004">
    <property type="protein sequence ID" value="TKB96846.1"/>
    <property type="molecule type" value="Genomic_DNA"/>
</dbReference>
<keyword evidence="4" id="KW-1185">Reference proteome</keyword>
<dbReference type="RefSeq" id="WP_136826810.1">
    <property type="nucleotide sequence ID" value="NZ_SWBP01000004.1"/>
</dbReference>
<gene>
    <name evidence="3" type="ORF">FA046_12265</name>
</gene>
<dbReference type="Pfam" id="PF01832">
    <property type="entry name" value="Glucosaminidase"/>
    <property type="match status" value="1"/>
</dbReference>
<protein>
    <recommendedName>
        <fullName evidence="2">Mannosyl-glycoprotein endo-beta-N-acetylglucosamidase-like domain-containing protein</fullName>
    </recommendedName>
</protein>
<dbReference type="OrthoDB" id="977752at2"/>
<sequence>MGKRFQYNGPQTPGKNTPAQYIAKIASHAINACLNSGILPSVLIGKTLQESANGNDYKAFHFNNPFGHMAFSTWSGDGVRKGTGKAPYWRVYPSLAEGFKSAVAILKQGKFKIEGVSLKKTPIAQLDSLQRAGYNVGPDRREYAAKINKIIAQYDLQKYDRQLQAMERNLNNNNLAFSEQDTFTKALHNLFA</sequence>
<dbReference type="InterPro" id="IPR051056">
    <property type="entry name" value="Glycosyl_Hydrolase_73"/>
</dbReference>
<dbReference type="PANTHER" id="PTHR33308:SF9">
    <property type="entry name" value="PEPTIDOGLYCAN HYDROLASE FLGJ"/>
    <property type="match status" value="1"/>
</dbReference>
<dbReference type="SMART" id="SM00047">
    <property type="entry name" value="LYZ2"/>
    <property type="match status" value="1"/>
</dbReference>
<dbReference type="PANTHER" id="PTHR33308">
    <property type="entry name" value="PEPTIDOGLYCAN HYDROLASE FLGJ"/>
    <property type="match status" value="1"/>
</dbReference>
<proteinExistence type="predicted"/>
<dbReference type="Gene3D" id="1.10.530.10">
    <property type="match status" value="1"/>
</dbReference>
<comment type="caution">
    <text evidence="3">The sequence shown here is derived from an EMBL/GenBank/DDBJ whole genome shotgun (WGS) entry which is preliminary data.</text>
</comment>
<evidence type="ECO:0000259" key="2">
    <source>
        <dbReference type="SMART" id="SM00047"/>
    </source>
</evidence>
<dbReference type="AlphaFoldDB" id="A0A4U1BZB9"/>